<dbReference type="InterPro" id="IPR002816">
    <property type="entry name" value="TraB/PrgY/GumN_fam"/>
</dbReference>
<accession>A0A1H2Y9X6</accession>
<dbReference type="InterPro" id="IPR046345">
    <property type="entry name" value="TraB_PrgY-like"/>
</dbReference>
<dbReference type="NCBIfam" id="TIGR00261">
    <property type="entry name" value="traB"/>
    <property type="match status" value="1"/>
</dbReference>
<dbReference type="Proteomes" id="UP000183454">
    <property type="component" value="Unassembled WGS sequence"/>
</dbReference>
<dbReference type="PANTHER" id="PTHR21530:SF7">
    <property type="entry name" value="TRAB DOMAIN-CONTAINING PROTEIN"/>
    <property type="match status" value="1"/>
</dbReference>
<feature type="transmembrane region" description="Helical" evidence="1">
    <location>
        <begin position="275"/>
        <end position="294"/>
    </location>
</feature>
<protein>
    <submittedName>
        <fullName evidence="2">Pheromone shutdown-related protein TraB</fullName>
    </submittedName>
</protein>
<reference evidence="2 3" key="1">
    <citation type="submission" date="2016-10" db="EMBL/GenBank/DDBJ databases">
        <authorList>
            <person name="de Groot N.N."/>
        </authorList>
    </citation>
    <scope>NUCLEOTIDE SEQUENCE [LARGE SCALE GENOMIC DNA]</scope>
    <source>
        <strain evidence="2 3">Nm110</strain>
    </source>
</reference>
<keyword evidence="1" id="KW-0472">Membrane</keyword>
<gene>
    <name evidence="2" type="ORF">SAMN05421882_10491</name>
</gene>
<dbReference type="Pfam" id="PF01963">
    <property type="entry name" value="TraB_PrgY_gumN"/>
    <property type="match status" value="1"/>
</dbReference>
<dbReference type="InterPro" id="IPR005230">
    <property type="entry name" value="TraB_bac"/>
</dbReference>
<dbReference type="EMBL" id="FNNH01000049">
    <property type="protein sequence ID" value="SDX02042.1"/>
    <property type="molecule type" value="Genomic_DNA"/>
</dbReference>
<organism evidence="2 3">
    <name type="scientific">Nitrosomonas communis</name>
    <dbReference type="NCBI Taxonomy" id="44574"/>
    <lineage>
        <taxon>Bacteria</taxon>
        <taxon>Pseudomonadati</taxon>
        <taxon>Pseudomonadota</taxon>
        <taxon>Betaproteobacteria</taxon>
        <taxon>Nitrosomonadales</taxon>
        <taxon>Nitrosomonadaceae</taxon>
        <taxon>Nitrosomonas</taxon>
    </lineage>
</organism>
<evidence type="ECO:0000313" key="2">
    <source>
        <dbReference type="EMBL" id="SDX02042.1"/>
    </source>
</evidence>
<sequence length="415" mass="46006">MSELMQEQLTPSVKIKKETETEPIKTLEVDGHKITILGTAHVSQTSADKVKELIATGEFDAVAVELCPSRHKAIVNPDLLSRMDLFQVIKKGQASMVAASLALGAFQQRMAERLGVEPGAEMRTAIKDATEAKLPILLIDREIGTTLKRIYHNVPWWRRIELYSGLLASIITRETVSAEEIERLKEGDVLESAFSQFAENEKHLYQPLISERDEYMSARLLKECMENNYEHTLAVVGAGHLKGIEQIMINGRINDPDVTIQQLDTIPESTNWFKFLPWVIVAMVLTGFTIGFMRSHEIGMAMIIDWILINGGLAALGATIVLAHPLTILTAFLAAPITSLDPTTGVGMFTALVEAYLRKPTVGDFSCLRSDTASLKGWWHNRVTRILLIFLFSSLGSIIGTYIAGYKIVELIIGS</sequence>
<evidence type="ECO:0000313" key="3">
    <source>
        <dbReference type="Proteomes" id="UP000183454"/>
    </source>
</evidence>
<keyword evidence="1" id="KW-1133">Transmembrane helix</keyword>
<dbReference type="RefSeq" id="WP_083340292.1">
    <property type="nucleotide sequence ID" value="NZ_FNNH01000049.1"/>
</dbReference>
<feature type="transmembrane region" description="Helical" evidence="1">
    <location>
        <begin position="306"/>
        <end position="335"/>
    </location>
</feature>
<evidence type="ECO:0000256" key="1">
    <source>
        <dbReference type="SAM" id="Phobius"/>
    </source>
</evidence>
<dbReference type="CDD" id="cd14726">
    <property type="entry name" value="TraB_PrgY-like"/>
    <property type="match status" value="1"/>
</dbReference>
<feature type="transmembrane region" description="Helical" evidence="1">
    <location>
        <begin position="386"/>
        <end position="409"/>
    </location>
</feature>
<keyword evidence="1" id="KW-0812">Transmembrane</keyword>
<proteinExistence type="predicted"/>
<dbReference type="PANTHER" id="PTHR21530">
    <property type="entry name" value="PHEROMONE SHUTDOWN PROTEIN"/>
    <property type="match status" value="1"/>
</dbReference>
<name>A0A1H2Y9X6_9PROT</name>
<dbReference type="AlphaFoldDB" id="A0A1H2Y9X6"/>